<dbReference type="PANTHER" id="PTHR12460:SF40">
    <property type="entry name" value="REGULATION OF NUCLEAR PRE-MRNA DOMAIN-CONTAINING PROTEIN 2"/>
    <property type="match status" value="1"/>
</dbReference>
<dbReference type="GO" id="GO:0031124">
    <property type="term" value="P:mRNA 3'-end processing"/>
    <property type="evidence" value="ECO:0007669"/>
    <property type="project" value="TreeGrafter"/>
</dbReference>
<evidence type="ECO:0000256" key="2">
    <source>
        <dbReference type="SAM" id="MobiDB-lite"/>
    </source>
</evidence>
<dbReference type="AlphaFoldDB" id="A0A4W3GDJ7"/>
<evidence type="ECO:0000313" key="4">
    <source>
        <dbReference type="Ensembl" id="ENSCMIP00000000902.1"/>
    </source>
</evidence>
<dbReference type="Pfam" id="PF16566">
    <property type="entry name" value="CREPT"/>
    <property type="match status" value="1"/>
</dbReference>
<dbReference type="InterPro" id="IPR032337">
    <property type="entry name" value="RPRD1A/B_C"/>
</dbReference>
<dbReference type="GeneTree" id="ENSGT00950000183094"/>
<dbReference type="Gene3D" id="6.10.250.2560">
    <property type="match status" value="1"/>
</dbReference>
<name>A0A4W3GDJ7_CALMI</name>
<keyword evidence="5" id="KW-1185">Reference proteome</keyword>
<accession>A0A4W3GDJ7</accession>
<protein>
    <recommendedName>
        <fullName evidence="3">RPRD1A/B C-terminal domain-containing protein</fullName>
    </recommendedName>
</protein>
<organism evidence="4 5">
    <name type="scientific">Callorhinchus milii</name>
    <name type="common">Ghost shark</name>
    <dbReference type="NCBI Taxonomy" id="7868"/>
    <lineage>
        <taxon>Eukaryota</taxon>
        <taxon>Metazoa</taxon>
        <taxon>Chordata</taxon>
        <taxon>Craniata</taxon>
        <taxon>Vertebrata</taxon>
        <taxon>Chondrichthyes</taxon>
        <taxon>Holocephali</taxon>
        <taxon>Chimaeriformes</taxon>
        <taxon>Callorhinchidae</taxon>
        <taxon>Callorhinchus</taxon>
    </lineage>
</organism>
<evidence type="ECO:0000256" key="1">
    <source>
        <dbReference type="SAM" id="Coils"/>
    </source>
</evidence>
<feature type="domain" description="RPRD1A/B C-terminal" evidence="3">
    <location>
        <begin position="24"/>
        <end position="133"/>
    </location>
</feature>
<dbReference type="STRING" id="7868.ENSCMIP00000000902"/>
<dbReference type="GO" id="GO:0000993">
    <property type="term" value="F:RNA polymerase II complex binding"/>
    <property type="evidence" value="ECO:0007669"/>
    <property type="project" value="TreeGrafter"/>
</dbReference>
<reference evidence="5" key="3">
    <citation type="journal article" date="2014" name="Nature">
        <title>Elephant shark genome provides unique insights into gnathostome evolution.</title>
        <authorList>
            <consortium name="International Elephant Shark Genome Sequencing Consortium"/>
            <person name="Venkatesh B."/>
            <person name="Lee A.P."/>
            <person name="Ravi V."/>
            <person name="Maurya A.K."/>
            <person name="Lian M.M."/>
            <person name="Swann J.B."/>
            <person name="Ohta Y."/>
            <person name="Flajnik M.F."/>
            <person name="Sutoh Y."/>
            <person name="Kasahara M."/>
            <person name="Hoon S."/>
            <person name="Gangu V."/>
            <person name="Roy S.W."/>
            <person name="Irimia M."/>
            <person name="Korzh V."/>
            <person name="Kondrychyn I."/>
            <person name="Lim Z.W."/>
            <person name="Tay B.H."/>
            <person name="Tohari S."/>
            <person name="Kong K.W."/>
            <person name="Ho S."/>
            <person name="Lorente-Galdos B."/>
            <person name="Quilez J."/>
            <person name="Marques-Bonet T."/>
            <person name="Raney B.J."/>
            <person name="Ingham P.W."/>
            <person name="Tay A."/>
            <person name="Hillier L.W."/>
            <person name="Minx P."/>
            <person name="Boehm T."/>
            <person name="Wilson R.K."/>
            <person name="Brenner S."/>
            <person name="Warren W.C."/>
        </authorList>
    </citation>
    <scope>NUCLEOTIDE SEQUENCE [LARGE SCALE GENOMIC DNA]</scope>
</reference>
<sequence>TVPQSLIEQLGAYKLAVDEREFKEEQLSTLRVDVCSTETLKRLKDRAGGKRFSKDFEESSLKLEDFCAELDREVKRTPPLIEALENAEIFYEAQYKEVKIVVNAYKTFANRVNNLKKKLDQMKSTLPEHDESPILSPCMDAPSPNGSESPMRQTEVIEVEMSPGDNCAVEDMELSDDEGDADTTHIIEPSPTPTVSISLKLVKAKAAISTSVETPRSKSAASGGGGSVVTSPQALPNLVNIDLGKISSILSSLTSAMKNTGQ</sequence>
<proteinExistence type="predicted"/>
<keyword evidence="1" id="KW-0175">Coiled coil</keyword>
<dbReference type="Proteomes" id="UP000314986">
    <property type="component" value="Unassembled WGS sequence"/>
</dbReference>
<feature type="coiled-coil region" evidence="1">
    <location>
        <begin position="105"/>
        <end position="132"/>
    </location>
</feature>
<feature type="region of interest" description="Disordered" evidence="2">
    <location>
        <begin position="208"/>
        <end position="232"/>
    </location>
</feature>
<reference evidence="4" key="5">
    <citation type="submission" date="2025-09" db="UniProtKB">
        <authorList>
            <consortium name="Ensembl"/>
        </authorList>
    </citation>
    <scope>IDENTIFICATION</scope>
</reference>
<dbReference type="Ensembl" id="ENSCMIT00000000952.1">
    <property type="protein sequence ID" value="ENSCMIP00000000902.1"/>
    <property type="gene ID" value="ENSCMIG00000000619.1"/>
</dbReference>
<reference evidence="5" key="1">
    <citation type="journal article" date="2006" name="Science">
        <title>Ancient noncoding elements conserved in the human genome.</title>
        <authorList>
            <person name="Venkatesh B."/>
            <person name="Kirkness E.F."/>
            <person name="Loh Y.H."/>
            <person name="Halpern A.L."/>
            <person name="Lee A.P."/>
            <person name="Johnson J."/>
            <person name="Dandona N."/>
            <person name="Viswanathan L.D."/>
            <person name="Tay A."/>
            <person name="Venter J.C."/>
            <person name="Strausberg R.L."/>
            <person name="Brenner S."/>
        </authorList>
    </citation>
    <scope>NUCLEOTIDE SEQUENCE [LARGE SCALE GENOMIC DNA]</scope>
</reference>
<evidence type="ECO:0000259" key="3">
    <source>
        <dbReference type="Pfam" id="PF16566"/>
    </source>
</evidence>
<dbReference type="InParanoid" id="A0A4W3GDJ7"/>
<dbReference type="PANTHER" id="PTHR12460">
    <property type="entry name" value="CYCLIN-DEPENDENT KINASE INHIBITOR-RELATED PROTEIN"/>
    <property type="match status" value="1"/>
</dbReference>
<reference evidence="5" key="2">
    <citation type="journal article" date="2007" name="PLoS Biol.">
        <title>Survey sequencing and comparative analysis of the elephant shark (Callorhinchus milii) genome.</title>
        <authorList>
            <person name="Venkatesh B."/>
            <person name="Kirkness E.F."/>
            <person name="Loh Y.H."/>
            <person name="Halpern A.L."/>
            <person name="Lee A.P."/>
            <person name="Johnson J."/>
            <person name="Dandona N."/>
            <person name="Viswanathan L.D."/>
            <person name="Tay A."/>
            <person name="Venter J.C."/>
            <person name="Strausberg R.L."/>
            <person name="Brenner S."/>
        </authorList>
    </citation>
    <scope>NUCLEOTIDE SEQUENCE [LARGE SCALE GENOMIC DNA]</scope>
</reference>
<evidence type="ECO:0000313" key="5">
    <source>
        <dbReference type="Proteomes" id="UP000314986"/>
    </source>
</evidence>
<reference evidence="4" key="4">
    <citation type="submission" date="2025-08" db="UniProtKB">
        <authorList>
            <consortium name="Ensembl"/>
        </authorList>
    </citation>
    <scope>IDENTIFICATION</scope>
</reference>
<dbReference type="OMA" id="ENASIFY"/>